<keyword evidence="3 7" id="KW-0547">Nucleotide-binding</keyword>
<dbReference type="Pfam" id="PF08335">
    <property type="entry name" value="GlnD_UR_UTase"/>
    <property type="match status" value="2"/>
</dbReference>
<keyword evidence="11" id="KW-1185">Reference proteome</keyword>
<evidence type="ECO:0000256" key="4">
    <source>
        <dbReference type="ARBA" id="ARBA00022840"/>
    </source>
</evidence>
<evidence type="ECO:0000256" key="6">
    <source>
        <dbReference type="ARBA" id="ARBA00023268"/>
    </source>
</evidence>
<comment type="function">
    <text evidence="7">Involved in the regulation of glutamine synthetase GlnA, a key enzyme in the process to assimilate ammonia. When cellular nitrogen levels are high, the C-terminal adenylyl transferase (AT) inactivates GlnA by covalent transfer of an adenylyl group from ATP to specific tyrosine residue of GlnA, thus reducing its activity. Conversely, when nitrogen levels are low, the N-terminal adenylyl removase (AR) activates GlnA by removing the adenylyl group by phosphorolysis, increasing its activity. The regulatory region of GlnE binds the signal transduction protein PII (GlnB) which indicates the nitrogen status of the cell.</text>
</comment>
<evidence type="ECO:0000256" key="5">
    <source>
        <dbReference type="ARBA" id="ARBA00022842"/>
    </source>
</evidence>
<dbReference type="PANTHER" id="PTHR30621:SF0">
    <property type="entry name" value="BIFUNCTIONAL GLUTAMINE SYNTHETASE ADENYLYLTRANSFERASE_ADENYLYL-REMOVING ENZYME"/>
    <property type="match status" value="1"/>
</dbReference>
<dbReference type="InterPro" id="IPR023057">
    <property type="entry name" value="GlnE"/>
</dbReference>
<comment type="similarity">
    <text evidence="7">Belongs to the GlnE family.</text>
</comment>
<evidence type="ECO:0000256" key="7">
    <source>
        <dbReference type="HAMAP-Rule" id="MF_00802"/>
    </source>
</evidence>
<accession>A0ABW3J8J1</accession>
<comment type="catalytic activity">
    <reaction evidence="7">
        <text>[glutamine synthetase]-O(4)-(5'-adenylyl)-L-tyrosine + phosphate = [glutamine synthetase]-L-tyrosine + ADP</text>
        <dbReference type="Rhea" id="RHEA:43716"/>
        <dbReference type="Rhea" id="RHEA-COMP:10660"/>
        <dbReference type="Rhea" id="RHEA-COMP:10661"/>
        <dbReference type="ChEBI" id="CHEBI:43474"/>
        <dbReference type="ChEBI" id="CHEBI:46858"/>
        <dbReference type="ChEBI" id="CHEBI:83624"/>
        <dbReference type="ChEBI" id="CHEBI:456216"/>
        <dbReference type="EC" id="2.7.7.89"/>
    </reaction>
</comment>
<dbReference type="Gene3D" id="3.30.460.10">
    <property type="entry name" value="Beta Polymerase, domain 2"/>
    <property type="match status" value="2"/>
</dbReference>
<dbReference type="EC" id="2.7.7.42" evidence="7"/>
<keyword evidence="5 7" id="KW-0460">Magnesium</keyword>
<evidence type="ECO:0000259" key="8">
    <source>
        <dbReference type="Pfam" id="PF03710"/>
    </source>
</evidence>
<feature type="domain" description="Glutamate-ammonia ligase adenylyltransferase repeated" evidence="8">
    <location>
        <begin position="63"/>
        <end position="299"/>
    </location>
</feature>
<dbReference type="Pfam" id="PF03710">
    <property type="entry name" value="GlnE"/>
    <property type="match status" value="2"/>
</dbReference>
<dbReference type="EMBL" id="JBHTJO010000001">
    <property type="protein sequence ID" value="MFD0986790.1"/>
    <property type="molecule type" value="Genomic_DNA"/>
</dbReference>
<proteinExistence type="inferred from homology"/>
<dbReference type="SUPFAM" id="SSF81593">
    <property type="entry name" value="Nucleotidyltransferase substrate binding subunit/domain"/>
    <property type="match status" value="2"/>
</dbReference>
<evidence type="ECO:0000313" key="11">
    <source>
        <dbReference type="Proteomes" id="UP001597102"/>
    </source>
</evidence>
<dbReference type="NCBIfam" id="NF008292">
    <property type="entry name" value="PRK11072.1"/>
    <property type="match status" value="1"/>
</dbReference>
<feature type="domain" description="Glutamate-ammonia ligase adenylyltransferase repeated" evidence="8">
    <location>
        <begin position="575"/>
        <end position="816"/>
    </location>
</feature>
<evidence type="ECO:0000256" key="3">
    <source>
        <dbReference type="ARBA" id="ARBA00022741"/>
    </source>
</evidence>
<dbReference type="HAMAP" id="MF_00802">
    <property type="entry name" value="GlnE"/>
    <property type="match status" value="1"/>
</dbReference>
<feature type="region of interest" description="Adenylyl transferase" evidence="7">
    <location>
        <begin position="468"/>
        <end position="977"/>
    </location>
</feature>
<feature type="region of interest" description="Adenylyl removase" evidence="7">
    <location>
        <begin position="1"/>
        <end position="463"/>
    </location>
</feature>
<dbReference type="InterPro" id="IPR013546">
    <property type="entry name" value="PII_UdlTrfase/GS_AdlTrfase"/>
</dbReference>
<dbReference type="InterPro" id="IPR005190">
    <property type="entry name" value="GlnE_rpt_dom"/>
</dbReference>
<dbReference type="EC" id="2.7.7.89" evidence="7"/>
<dbReference type="CDD" id="cd05401">
    <property type="entry name" value="NT_GlnE_GlnD_like"/>
    <property type="match status" value="2"/>
</dbReference>
<feature type="domain" description="PII-uridylyltransferase/Glutamine-synthetase adenylyltransferase" evidence="9">
    <location>
        <begin position="321"/>
        <end position="461"/>
    </location>
</feature>
<evidence type="ECO:0000256" key="2">
    <source>
        <dbReference type="ARBA" id="ARBA00022695"/>
    </source>
</evidence>
<dbReference type="Gene3D" id="1.20.120.330">
    <property type="entry name" value="Nucleotidyltransferases domain 2"/>
    <property type="match status" value="2"/>
</dbReference>
<feature type="domain" description="PII-uridylyltransferase/Glutamine-synthetase adenylyltransferase" evidence="9">
    <location>
        <begin position="839"/>
        <end position="973"/>
    </location>
</feature>
<comment type="caution">
    <text evidence="10">The sequence shown here is derived from an EMBL/GenBank/DDBJ whole genome shotgun (WGS) entry which is preliminary data.</text>
</comment>
<evidence type="ECO:0000259" key="9">
    <source>
        <dbReference type="Pfam" id="PF08335"/>
    </source>
</evidence>
<dbReference type="Proteomes" id="UP001597102">
    <property type="component" value="Unassembled WGS sequence"/>
</dbReference>
<organism evidence="10 11">
    <name type="scientific">Methyloligella solikamskensis</name>
    <dbReference type="NCBI Taxonomy" id="1177756"/>
    <lineage>
        <taxon>Bacteria</taxon>
        <taxon>Pseudomonadati</taxon>
        <taxon>Pseudomonadota</taxon>
        <taxon>Alphaproteobacteria</taxon>
        <taxon>Hyphomicrobiales</taxon>
        <taxon>Hyphomicrobiaceae</taxon>
        <taxon>Methyloligella</taxon>
    </lineage>
</organism>
<dbReference type="GO" id="GO:0047388">
    <property type="term" value="F:[glutamine synthetase]-adenylyl-L-tyrosine phosphorylase activity"/>
    <property type="evidence" value="ECO:0007669"/>
    <property type="project" value="UniProtKB-EC"/>
</dbReference>
<reference evidence="11" key="1">
    <citation type="journal article" date="2019" name="Int. J. Syst. Evol. Microbiol.">
        <title>The Global Catalogue of Microorganisms (GCM) 10K type strain sequencing project: providing services to taxonomists for standard genome sequencing and annotation.</title>
        <authorList>
            <consortium name="The Broad Institute Genomics Platform"/>
            <consortium name="The Broad Institute Genome Sequencing Center for Infectious Disease"/>
            <person name="Wu L."/>
            <person name="Ma J."/>
        </authorList>
    </citation>
    <scope>NUCLEOTIDE SEQUENCE [LARGE SCALE GENOMIC DNA]</scope>
    <source>
        <strain evidence="11">CCUG 61697</strain>
    </source>
</reference>
<evidence type="ECO:0000256" key="1">
    <source>
        <dbReference type="ARBA" id="ARBA00022679"/>
    </source>
</evidence>
<dbReference type="RefSeq" id="WP_379087570.1">
    <property type="nucleotide sequence ID" value="NZ_JBHTJO010000001.1"/>
</dbReference>
<dbReference type="PANTHER" id="PTHR30621">
    <property type="entry name" value="GLUTAMINE SYNTHETASE ADENYLYLTRANSFERASE"/>
    <property type="match status" value="1"/>
</dbReference>
<dbReference type="SUPFAM" id="SSF81301">
    <property type="entry name" value="Nucleotidyltransferase"/>
    <property type="match status" value="2"/>
</dbReference>
<protein>
    <recommendedName>
        <fullName evidence="7">Bifunctional glutamine synthetase adenylyltransferase/adenylyl-removing enzyme</fullName>
    </recommendedName>
    <alternativeName>
        <fullName evidence="7">ATP:glutamine synthetase adenylyltransferase</fullName>
    </alternativeName>
    <alternativeName>
        <fullName evidence="7">ATase</fullName>
    </alternativeName>
    <domain>
        <recommendedName>
            <fullName evidence="7">Glutamine synthetase adenylyl-L-tyrosine phosphorylase</fullName>
            <ecNumber evidence="7">2.7.7.89</ecNumber>
        </recommendedName>
        <alternativeName>
            <fullName evidence="7">Adenylyl removase</fullName>
            <shortName evidence="7">AR</shortName>
            <shortName evidence="7">AT-N</shortName>
        </alternativeName>
    </domain>
    <domain>
        <recommendedName>
            <fullName evidence="7">Glutamine synthetase adenylyl transferase</fullName>
            <ecNumber evidence="7">2.7.7.42</ecNumber>
        </recommendedName>
        <alternativeName>
            <fullName evidence="7">Adenylyl transferase</fullName>
            <shortName evidence="7">AT</shortName>
            <shortName evidence="7">AT-C</shortName>
        </alternativeName>
    </domain>
</protein>
<comment type="cofactor">
    <cofactor evidence="7">
        <name>Mg(2+)</name>
        <dbReference type="ChEBI" id="CHEBI:18420"/>
    </cofactor>
</comment>
<evidence type="ECO:0000313" key="10">
    <source>
        <dbReference type="EMBL" id="MFD0986790.1"/>
    </source>
</evidence>
<keyword evidence="4 7" id="KW-0067">ATP-binding</keyword>
<dbReference type="Gene3D" id="1.20.120.1510">
    <property type="match status" value="1"/>
</dbReference>
<name>A0ABW3J8J1_9HYPH</name>
<dbReference type="NCBIfam" id="NF010706">
    <property type="entry name" value="PRK14108.1"/>
    <property type="match status" value="1"/>
</dbReference>
<sequence>MNGSAEVSAFADRITRTPIVIDEARAADQIETLEKALDGDQELASAAKLLAENDTVRKLAAGAFSGSPYLAGLARRDPKTFAEIVTSDPDDAFSEFSTRLVTEIGDCADMKSAMHALRCYKRATSLLIGLGDLGGVWRTRDVLRKLSMVADEVVQQAVRFLFRRAIEKGEVDAPMPGAGYFVIAMGKLGSFELNYSSDIDLIVFYDKARSGLTEGVEPSKFFVKITRDLVKLLQEYTEDGYVFRTDLRLRPDPGATQIALSAEAALNYYESLGQNWERAALIKARIVAGDFEAGADFLRQISPFVWRRYLDYAAIADIRAMKRKVHAHKGHGTVAVLGHNVKLGRGGIRDIEFFVQTHQLIAGGRNPDLRSRGTIDTLKHLADGEWIRPEVAADLTEVYYFLRRVENVLQMIDDQQTHELPKDEGAFRNVAALCGFDDPDVFAAALLENFKRVEYHYEALFETMPGTGGEEPAFVFRGDEDDPDTLATLEEYGFKNPREAVAVLRAWHSGRYVATRSSQAQERMTEFLPLLLRTLGRTAEPDRALATFDQVLSDLPAGLQLFSAFSRNPSLLRLMADILGTAPRLARIIARRPRLLDAVLDPGFFGAMPTKTIFKELIENALGQSTDYADMLDRARIVGREQAFLIGVRVLSGTITAAQAGSIYAALAEALIESLLKRVEDELAERYGRIPSGRADVLAMGKLGGSEMTASSDLDLIVVYDFESDAGGSDGAKSLSGSEYYTRLTQRLIAALSAPTAEGALYEVDMRLRPSGHQGPVATKLSSFKDYQHSSAWTWERMALTRARVVAGPESLAREIDEAIENVLKSSKDRAAVAEDVRTMREKIEAQKGTEDIWDIKQVRGGLVDLEFITQFLQLVSADEHPQVLDQTTERALQNLQEAGVLSAADAEILIPACRLYHNLTQVLRLCVDEGFRPDEAPQALKELIARAAELGDFRNVEVQLRGTLAEVHRAFDRLVV</sequence>
<comment type="catalytic activity">
    <reaction evidence="7">
        <text>[glutamine synthetase]-L-tyrosine + ATP = [glutamine synthetase]-O(4)-(5'-adenylyl)-L-tyrosine + diphosphate</text>
        <dbReference type="Rhea" id="RHEA:18589"/>
        <dbReference type="Rhea" id="RHEA-COMP:10660"/>
        <dbReference type="Rhea" id="RHEA-COMP:10661"/>
        <dbReference type="ChEBI" id="CHEBI:30616"/>
        <dbReference type="ChEBI" id="CHEBI:33019"/>
        <dbReference type="ChEBI" id="CHEBI:46858"/>
        <dbReference type="ChEBI" id="CHEBI:83624"/>
        <dbReference type="EC" id="2.7.7.42"/>
    </reaction>
</comment>
<dbReference type="InterPro" id="IPR043519">
    <property type="entry name" value="NT_sf"/>
</dbReference>
<keyword evidence="2 7" id="KW-0548">Nucleotidyltransferase</keyword>
<keyword evidence="6 7" id="KW-0511">Multifunctional enzyme</keyword>
<keyword evidence="1 7" id="KW-0808">Transferase</keyword>
<gene>
    <name evidence="7" type="primary">glnE</name>
    <name evidence="10" type="ORF">ACFQ2F_06725</name>
</gene>